<proteinExistence type="predicted"/>
<accession>A0A3P7P822</accession>
<protein>
    <recommendedName>
        <fullName evidence="3">PH domain-containing protein</fullName>
    </recommendedName>
</protein>
<gene>
    <name evidence="1" type="ORF">DILT_LOCUS10027</name>
</gene>
<dbReference type="AlphaFoldDB" id="A0A3P7P822"/>
<evidence type="ECO:0008006" key="3">
    <source>
        <dbReference type="Google" id="ProtNLM"/>
    </source>
</evidence>
<sequence length="160" mass="17469">MPVPEGHNTREPSQPYFQDYVTLLPKKSTTSCSSSRNYFPPTDTVTLSGSLYHRYKPNKWTRLGLCMLTTSARFLGFKKSPLGGSGANGTQSSVPPSVAVFLCSASSAVYAGRDSGMDHVIKITHPAPQLATVLAADSEEEAMIWIQVNQVFVDKRSPDR</sequence>
<dbReference type="EMBL" id="UYRU01058548">
    <property type="protein sequence ID" value="VDN14196.1"/>
    <property type="molecule type" value="Genomic_DNA"/>
</dbReference>
<name>A0A3P7P822_DIBLA</name>
<dbReference type="OrthoDB" id="6256281at2759"/>
<reference evidence="1 2" key="1">
    <citation type="submission" date="2018-11" db="EMBL/GenBank/DDBJ databases">
        <authorList>
            <consortium name="Pathogen Informatics"/>
        </authorList>
    </citation>
    <scope>NUCLEOTIDE SEQUENCE [LARGE SCALE GENOMIC DNA]</scope>
</reference>
<dbReference type="SUPFAM" id="SSF50729">
    <property type="entry name" value="PH domain-like"/>
    <property type="match status" value="1"/>
</dbReference>
<organism evidence="1 2">
    <name type="scientific">Dibothriocephalus latus</name>
    <name type="common">Fish tapeworm</name>
    <name type="synonym">Diphyllobothrium latum</name>
    <dbReference type="NCBI Taxonomy" id="60516"/>
    <lineage>
        <taxon>Eukaryota</taxon>
        <taxon>Metazoa</taxon>
        <taxon>Spiralia</taxon>
        <taxon>Lophotrochozoa</taxon>
        <taxon>Platyhelminthes</taxon>
        <taxon>Cestoda</taxon>
        <taxon>Eucestoda</taxon>
        <taxon>Diphyllobothriidea</taxon>
        <taxon>Diphyllobothriidae</taxon>
        <taxon>Dibothriocephalus</taxon>
    </lineage>
</organism>
<dbReference type="Proteomes" id="UP000281553">
    <property type="component" value="Unassembled WGS sequence"/>
</dbReference>
<keyword evidence="2" id="KW-1185">Reference proteome</keyword>
<evidence type="ECO:0000313" key="1">
    <source>
        <dbReference type="EMBL" id="VDN14196.1"/>
    </source>
</evidence>
<evidence type="ECO:0000313" key="2">
    <source>
        <dbReference type="Proteomes" id="UP000281553"/>
    </source>
</evidence>